<dbReference type="InParanoid" id="A0A0H2RY16"/>
<proteinExistence type="predicted"/>
<evidence type="ECO:0000313" key="3">
    <source>
        <dbReference type="Proteomes" id="UP000053477"/>
    </source>
</evidence>
<dbReference type="EMBL" id="KQ086048">
    <property type="protein sequence ID" value="KLO09681.1"/>
    <property type="molecule type" value="Genomic_DNA"/>
</dbReference>
<dbReference type="AlphaFoldDB" id="A0A0H2RY16"/>
<evidence type="ECO:0000256" key="1">
    <source>
        <dbReference type="SAM" id="Coils"/>
    </source>
</evidence>
<keyword evidence="3" id="KW-1185">Reference proteome</keyword>
<sequence>MSFTFQYRGRNFLEAAGIIPRPAQGCRFSARLRKADQGDGLNRELNDEGRVQNLNSNGSRGDAGVFNVKKEKTPFPARVLGPTAEEREEELSIAREREELAKRKRELEVKERCLEERQKRFKSGYLEDRKPGWHGANALEDLKVLDDGAIDLTDD</sequence>
<organism evidence="2 3">
    <name type="scientific">Schizopora paradoxa</name>
    <dbReference type="NCBI Taxonomy" id="27342"/>
    <lineage>
        <taxon>Eukaryota</taxon>
        <taxon>Fungi</taxon>
        <taxon>Dikarya</taxon>
        <taxon>Basidiomycota</taxon>
        <taxon>Agaricomycotina</taxon>
        <taxon>Agaricomycetes</taxon>
        <taxon>Hymenochaetales</taxon>
        <taxon>Schizoporaceae</taxon>
        <taxon>Schizopora</taxon>
    </lineage>
</organism>
<keyword evidence="1" id="KW-0175">Coiled coil</keyword>
<gene>
    <name evidence="2" type="ORF">SCHPADRAFT_555109</name>
</gene>
<reference evidence="2 3" key="1">
    <citation type="submission" date="2015-04" db="EMBL/GenBank/DDBJ databases">
        <title>Complete genome sequence of Schizopora paradoxa KUC8140, a cosmopolitan wood degrader in East Asia.</title>
        <authorList>
            <consortium name="DOE Joint Genome Institute"/>
            <person name="Min B."/>
            <person name="Park H."/>
            <person name="Jang Y."/>
            <person name="Kim J.-J."/>
            <person name="Kim K.H."/>
            <person name="Pangilinan J."/>
            <person name="Lipzen A."/>
            <person name="Riley R."/>
            <person name="Grigoriev I.V."/>
            <person name="Spatafora J.W."/>
            <person name="Choi I.-G."/>
        </authorList>
    </citation>
    <scope>NUCLEOTIDE SEQUENCE [LARGE SCALE GENOMIC DNA]</scope>
    <source>
        <strain evidence="2 3">KUC8140</strain>
    </source>
</reference>
<dbReference type="Proteomes" id="UP000053477">
    <property type="component" value="Unassembled WGS sequence"/>
</dbReference>
<feature type="coiled-coil region" evidence="1">
    <location>
        <begin position="84"/>
        <end position="117"/>
    </location>
</feature>
<evidence type="ECO:0000313" key="2">
    <source>
        <dbReference type="EMBL" id="KLO09681.1"/>
    </source>
</evidence>
<protein>
    <submittedName>
        <fullName evidence="2">Uncharacterized protein</fullName>
    </submittedName>
</protein>
<name>A0A0H2RY16_9AGAM</name>
<accession>A0A0H2RY16</accession>